<protein>
    <submittedName>
        <fullName evidence="3">Uncharacterized protein</fullName>
    </submittedName>
</protein>
<name>A0A5M8REK1_9BACI</name>
<feature type="transmembrane region" description="Helical" evidence="1">
    <location>
        <begin position="85"/>
        <end position="104"/>
    </location>
</feature>
<keyword evidence="1" id="KW-0472">Membrane</keyword>
<dbReference type="Pfam" id="PF18895">
    <property type="entry name" value="T4SS_pilin"/>
    <property type="match status" value="1"/>
</dbReference>
<gene>
    <name evidence="3" type="ORF">DX927_23405</name>
</gene>
<organism evidence="3 4">
    <name type="scientific">Bacillus swezeyi</name>
    <dbReference type="NCBI Taxonomy" id="1925020"/>
    <lineage>
        <taxon>Bacteria</taxon>
        <taxon>Bacillati</taxon>
        <taxon>Bacillota</taxon>
        <taxon>Bacilli</taxon>
        <taxon>Bacillales</taxon>
        <taxon>Bacillaceae</taxon>
        <taxon>Bacillus</taxon>
    </lineage>
</organism>
<evidence type="ECO:0000313" key="4">
    <source>
        <dbReference type="Proteomes" id="UP000324326"/>
    </source>
</evidence>
<keyword evidence="2" id="KW-0732">Signal</keyword>
<keyword evidence="1" id="KW-0812">Transmembrane</keyword>
<evidence type="ECO:0000256" key="2">
    <source>
        <dbReference type="SAM" id="SignalP"/>
    </source>
</evidence>
<feature type="signal peptide" evidence="2">
    <location>
        <begin position="1"/>
        <end position="22"/>
    </location>
</feature>
<accession>A0A5M8REK1</accession>
<evidence type="ECO:0000313" key="3">
    <source>
        <dbReference type="EMBL" id="KAA6447015.1"/>
    </source>
</evidence>
<evidence type="ECO:0000256" key="1">
    <source>
        <dbReference type="SAM" id="Phobius"/>
    </source>
</evidence>
<dbReference type="Proteomes" id="UP000324326">
    <property type="component" value="Unassembled WGS sequence"/>
</dbReference>
<comment type="caution">
    <text evidence="3">The sequence shown here is derived from an EMBL/GenBank/DDBJ whole genome shotgun (WGS) entry which is preliminary data.</text>
</comment>
<sequence length="115" mass="12198">MVSLVLIAIFALFTLTPAEALAASDPWSKAGIKSGGSIENSGIYKDLDKIVFFIMAIGGFWILGCLVFAGIMLSGSQNNPQRRTAGFIGLAMTFLGGWVIMKAYDIAGWINGFGS</sequence>
<dbReference type="InterPro" id="IPR043993">
    <property type="entry name" value="T4SS_pilin"/>
</dbReference>
<dbReference type="EMBL" id="QSND01000007">
    <property type="protein sequence ID" value="KAA6447015.1"/>
    <property type="molecule type" value="Genomic_DNA"/>
</dbReference>
<feature type="transmembrane region" description="Helical" evidence="1">
    <location>
        <begin position="50"/>
        <end position="73"/>
    </location>
</feature>
<keyword evidence="1" id="KW-1133">Transmembrane helix</keyword>
<feature type="chain" id="PRO_5024381800" evidence="2">
    <location>
        <begin position="23"/>
        <end position="115"/>
    </location>
</feature>
<dbReference type="AlphaFoldDB" id="A0A5M8REK1"/>
<reference evidence="3 4" key="1">
    <citation type="submission" date="2018-08" db="EMBL/GenBank/DDBJ databases">
        <title>Bacillus phenotypic plasticity.</title>
        <authorList>
            <person name="Hurtado E."/>
        </authorList>
    </citation>
    <scope>NUCLEOTIDE SEQUENCE [LARGE SCALE GENOMIC DNA]</scope>
    <source>
        <strain evidence="3 4">427</strain>
    </source>
</reference>
<proteinExistence type="predicted"/>